<name>A0ABP0GRJ3_CLALP</name>
<organism evidence="1 2">
    <name type="scientific">Clavelina lepadiformis</name>
    <name type="common">Light-bulb sea squirt</name>
    <name type="synonym">Ascidia lepadiformis</name>
    <dbReference type="NCBI Taxonomy" id="159417"/>
    <lineage>
        <taxon>Eukaryota</taxon>
        <taxon>Metazoa</taxon>
        <taxon>Chordata</taxon>
        <taxon>Tunicata</taxon>
        <taxon>Ascidiacea</taxon>
        <taxon>Aplousobranchia</taxon>
        <taxon>Clavelinidae</taxon>
        <taxon>Clavelina</taxon>
    </lineage>
</organism>
<dbReference type="EMBL" id="CAWYQH010000141">
    <property type="protein sequence ID" value="CAK8694307.1"/>
    <property type="molecule type" value="Genomic_DNA"/>
</dbReference>
<proteinExistence type="predicted"/>
<evidence type="ECO:0000313" key="2">
    <source>
        <dbReference type="Proteomes" id="UP001642483"/>
    </source>
</evidence>
<protein>
    <submittedName>
        <fullName evidence="1">Uncharacterized protein</fullName>
    </submittedName>
</protein>
<comment type="caution">
    <text evidence="1">The sequence shown here is derived from an EMBL/GenBank/DDBJ whole genome shotgun (WGS) entry which is preliminary data.</text>
</comment>
<reference evidence="1 2" key="1">
    <citation type="submission" date="2024-02" db="EMBL/GenBank/DDBJ databases">
        <authorList>
            <person name="Daric V."/>
            <person name="Darras S."/>
        </authorList>
    </citation>
    <scope>NUCLEOTIDE SEQUENCE [LARGE SCALE GENOMIC DNA]</scope>
</reference>
<accession>A0ABP0GRJ3</accession>
<keyword evidence="2" id="KW-1185">Reference proteome</keyword>
<evidence type="ECO:0000313" key="1">
    <source>
        <dbReference type="EMBL" id="CAK8694307.1"/>
    </source>
</evidence>
<sequence length="112" mass="12713">MCIVQPVCSKITENHGKMHKNCIQIAANRTLLYLLLYQRILSALLNIITIAREGALAQLCRPEKRQFISISNIGTTLVLTYQITSEILQYLLIFYGTPNEMICSDESLLHSE</sequence>
<dbReference type="Proteomes" id="UP001642483">
    <property type="component" value="Unassembled WGS sequence"/>
</dbReference>
<gene>
    <name evidence="1" type="ORF">CVLEPA_LOCUS27687</name>
</gene>